<keyword evidence="1" id="KW-1133">Transmembrane helix</keyword>
<proteinExistence type="predicted"/>
<dbReference type="SUPFAM" id="SSF51261">
    <property type="entry name" value="Duplicated hybrid motif"/>
    <property type="match status" value="1"/>
</dbReference>
<feature type="transmembrane region" description="Helical" evidence="1">
    <location>
        <begin position="86"/>
        <end position="106"/>
    </location>
</feature>
<dbReference type="EMBL" id="JABWCS010000177">
    <property type="protein sequence ID" value="NUU59092.1"/>
    <property type="molecule type" value="Genomic_DNA"/>
</dbReference>
<dbReference type="InterPro" id="IPR011055">
    <property type="entry name" value="Dup_hybrid_motif"/>
</dbReference>
<organism evidence="3 4">
    <name type="scientific">Paenibacillus agri</name>
    <dbReference type="NCBI Taxonomy" id="2744309"/>
    <lineage>
        <taxon>Bacteria</taxon>
        <taxon>Bacillati</taxon>
        <taxon>Bacillota</taxon>
        <taxon>Bacilli</taxon>
        <taxon>Bacillales</taxon>
        <taxon>Paenibacillaceae</taxon>
        <taxon>Paenibacillus</taxon>
    </lineage>
</organism>
<dbReference type="Proteomes" id="UP000564806">
    <property type="component" value="Unassembled WGS sequence"/>
</dbReference>
<keyword evidence="4" id="KW-1185">Reference proteome</keyword>
<dbReference type="CDD" id="cd12797">
    <property type="entry name" value="M23_peptidase"/>
    <property type="match status" value="1"/>
</dbReference>
<evidence type="ECO:0000256" key="1">
    <source>
        <dbReference type="SAM" id="Phobius"/>
    </source>
</evidence>
<sequence length="285" mass="32117">MDQKSDIKNRRKERIRLLLEDTSKESPLPPLYDLPEQNTTFKEWNQEPKKEISLDSEPDPELLWKQRRNNWEDDGDGGKPRFITGFLRRTVASILVFGAVWGIFAIQQPWAHKTQAFIVDALSHDMDFAAVRVWYEEHFDGAPAFIPIFGDKEQSAEKVSALHEWSAPLAGSIVQPFATTLKGVEIMPEEDSSGSVTVKSVDMGRVLSVSREAKGGIRVTLRHTGNVTAEYGHLSGTRLKADDWVQSGDAVGWIVDPGTTPETMFFFAMMKDKTYIDPSEVITFD</sequence>
<reference evidence="3" key="1">
    <citation type="submission" date="2020-06" db="EMBL/GenBank/DDBJ databases">
        <title>Paenibacillus sp. nov., isolated from soil.</title>
        <authorList>
            <person name="Seo Y.L."/>
        </authorList>
    </citation>
    <scope>NUCLEOTIDE SEQUENCE [LARGE SCALE GENOMIC DNA]</scope>
    <source>
        <strain evidence="3">JW14</strain>
    </source>
</reference>
<gene>
    <name evidence="3" type="ORF">HPT30_01675</name>
</gene>
<name>A0A850EKK3_9BACL</name>
<dbReference type="RefSeq" id="WP_175369800.1">
    <property type="nucleotide sequence ID" value="NZ_JABWCS010000177.1"/>
</dbReference>
<protein>
    <submittedName>
        <fullName evidence="3">M23 family metallopeptidase</fullName>
    </submittedName>
</protein>
<evidence type="ECO:0000313" key="4">
    <source>
        <dbReference type="Proteomes" id="UP000564806"/>
    </source>
</evidence>
<dbReference type="AlphaFoldDB" id="A0A850EKK3"/>
<keyword evidence="1" id="KW-0472">Membrane</keyword>
<evidence type="ECO:0000259" key="2">
    <source>
        <dbReference type="Pfam" id="PF01551"/>
    </source>
</evidence>
<dbReference type="InterPro" id="IPR016047">
    <property type="entry name" value="M23ase_b-sheet_dom"/>
</dbReference>
<accession>A0A850EKK3</accession>
<keyword evidence="1" id="KW-0812">Transmembrane</keyword>
<evidence type="ECO:0000313" key="3">
    <source>
        <dbReference type="EMBL" id="NUU59092.1"/>
    </source>
</evidence>
<dbReference type="Gene3D" id="2.70.70.10">
    <property type="entry name" value="Glucose Permease (Domain IIA)"/>
    <property type="match status" value="1"/>
</dbReference>
<comment type="caution">
    <text evidence="3">The sequence shown here is derived from an EMBL/GenBank/DDBJ whole genome shotgun (WGS) entry which is preliminary data.</text>
</comment>
<feature type="domain" description="M23ase beta-sheet core" evidence="2">
    <location>
        <begin position="195"/>
        <end position="278"/>
    </location>
</feature>
<dbReference type="Pfam" id="PF01551">
    <property type="entry name" value="Peptidase_M23"/>
    <property type="match status" value="1"/>
</dbReference>